<sequence>MDNLRALGFKNAQERTKDLEEHKSEIVAYFKEHGTRKTVHNLHVGRGALRRWGLIQSKQKPPKAKVKKSTRMLELEGIRPEIEAYLKEHTADETCQKFHVDYRTLKKLGLRRERVRGGIISSIVTAPLEIEKIIETLPPDTDVGYLIAKGLINKIEALEKTLTTANAKITKLESQLAEGEKEKERIVEHFNKALAKAKGIHK</sequence>
<protein>
    <submittedName>
        <fullName evidence="2">Uncharacterized protein</fullName>
    </submittedName>
</protein>
<evidence type="ECO:0000313" key="3">
    <source>
        <dbReference type="Proteomes" id="UP000228681"/>
    </source>
</evidence>
<organism evidence="2 3">
    <name type="scientific">Candidatus Nealsonbacteria bacterium CG23_combo_of_CG06-09_8_20_14_all_36_12</name>
    <dbReference type="NCBI Taxonomy" id="1974718"/>
    <lineage>
        <taxon>Bacteria</taxon>
        <taxon>Candidatus Nealsoniibacteriota</taxon>
    </lineage>
</organism>
<dbReference type="AlphaFoldDB" id="A0A2G9Z047"/>
<feature type="coiled-coil region" evidence="1">
    <location>
        <begin position="148"/>
        <end position="189"/>
    </location>
</feature>
<feature type="non-terminal residue" evidence="2">
    <location>
        <position position="202"/>
    </location>
</feature>
<keyword evidence="1" id="KW-0175">Coiled coil</keyword>
<name>A0A2G9Z047_9BACT</name>
<reference evidence="2 3" key="1">
    <citation type="submission" date="2017-09" db="EMBL/GenBank/DDBJ databases">
        <title>Depth-based differentiation of microbial function through sediment-hosted aquifers and enrichment of novel symbionts in the deep terrestrial subsurface.</title>
        <authorList>
            <person name="Probst A.J."/>
            <person name="Ladd B."/>
            <person name="Jarett J.K."/>
            <person name="Geller-Mcgrath D.E."/>
            <person name="Sieber C.M."/>
            <person name="Emerson J.B."/>
            <person name="Anantharaman K."/>
            <person name="Thomas B.C."/>
            <person name="Malmstrom R."/>
            <person name="Stieglmeier M."/>
            <person name="Klingl A."/>
            <person name="Woyke T."/>
            <person name="Ryan C.M."/>
            <person name="Banfield J.F."/>
        </authorList>
    </citation>
    <scope>NUCLEOTIDE SEQUENCE [LARGE SCALE GENOMIC DNA]</scope>
    <source>
        <strain evidence="2">CG23_combo_of_CG06-09_8_20_14_all_36_12</strain>
    </source>
</reference>
<dbReference type="Proteomes" id="UP000228681">
    <property type="component" value="Unassembled WGS sequence"/>
</dbReference>
<proteinExistence type="predicted"/>
<evidence type="ECO:0000256" key="1">
    <source>
        <dbReference type="SAM" id="Coils"/>
    </source>
</evidence>
<comment type="caution">
    <text evidence="2">The sequence shown here is derived from an EMBL/GenBank/DDBJ whole genome shotgun (WGS) entry which is preliminary data.</text>
</comment>
<gene>
    <name evidence="2" type="ORF">COX34_01885</name>
</gene>
<accession>A0A2G9Z047</accession>
<evidence type="ECO:0000313" key="2">
    <source>
        <dbReference type="EMBL" id="PIP24860.1"/>
    </source>
</evidence>
<dbReference type="EMBL" id="PCRS01000034">
    <property type="protein sequence ID" value="PIP24860.1"/>
    <property type="molecule type" value="Genomic_DNA"/>
</dbReference>